<protein>
    <submittedName>
        <fullName evidence="2">Uncharacterized protein</fullName>
    </submittedName>
</protein>
<accession>A0A8A1LEU9</accession>
<dbReference type="AlphaFoldDB" id="A0A8A1LEU9"/>
<feature type="compositionally biased region" description="Polar residues" evidence="1">
    <location>
        <begin position="70"/>
        <end position="81"/>
    </location>
</feature>
<evidence type="ECO:0000313" key="3">
    <source>
        <dbReference type="Proteomes" id="UP000663419"/>
    </source>
</evidence>
<dbReference type="EMBL" id="CP069103">
    <property type="protein sequence ID" value="QSS52416.1"/>
    <property type="molecule type" value="Genomic_DNA"/>
</dbReference>
<proteinExistence type="predicted"/>
<name>A0A8A1LEU9_AJEC8</name>
<reference evidence="2" key="1">
    <citation type="submission" date="2021-01" db="EMBL/GenBank/DDBJ databases">
        <title>Chromosome-level genome assembly of a human fungal pathogen reveals clustering of transcriptionally co-regulated genes.</title>
        <authorList>
            <person name="Voorhies M."/>
            <person name="Cohen S."/>
            <person name="Shea T.P."/>
            <person name="Petrus S."/>
            <person name="Munoz J.F."/>
            <person name="Poplawski S."/>
            <person name="Goldman W.E."/>
            <person name="Michael T."/>
            <person name="Cuomo C.A."/>
            <person name="Sil A."/>
            <person name="Beyhan S."/>
        </authorList>
    </citation>
    <scope>NUCLEOTIDE SEQUENCE</scope>
    <source>
        <strain evidence="2">H88</strain>
    </source>
</reference>
<evidence type="ECO:0000256" key="1">
    <source>
        <dbReference type="SAM" id="MobiDB-lite"/>
    </source>
</evidence>
<gene>
    <name evidence="2" type="ORF">I7I53_08041</name>
</gene>
<sequence>MEYTWIEDIGMARRISSSRVVCARSLITINGAASHKRNHHDYCYKPTPLLRFSFEPQSLPQARSDLPCQSPRTQTSSLEPS</sequence>
<feature type="region of interest" description="Disordered" evidence="1">
    <location>
        <begin position="60"/>
        <end position="81"/>
    </location>
</feature>
<evidence type="ECO:0000313" key="2">
    <source>
        <dbReference type="EMBL" id="QSS52416.1"/>
    </source>
</evidence>
<dbReference type="VEuPathDB" id="FungiDB:I7I53_08041"/>
<organism evidence="2 3">
    <name type="scientific">Ajellomyces capsulatus (strain H88)</name>
    <name type="common">Darling's disease fungus</name>
    <name type="synonym">Histoplasma capsulatum</name>
    <dbReference type="NCBI Taxonomy" id="544711"/>
    <lineage>
        <taxon>Eukaryota</taxon>
        <taxon>Fungi</taxon>
        <taxon>Dikarya</taxon>
        <taxon>Ascomycota</taxon>
        <taxon>Pezizomycotina</taxon>
        <taxon>Eurotiomycetes</taxon>
        <taxon>Eurotiomycetidae</taxon>
        <taxon>Onygenales</taxon>
        <taxon>Ajellomycetaceae</taxon>
        <taxon>Histoplasma</taxon>
    </lineage>
</organism>
<dbReference type="Proteomes" id="UP000663419">
    <property type="component" value="Chromosome 2"/>
</dbReference>